<dbReference type="Gene3D" id="3.40.50.300">
    <property type="entry name" value="P-loop containing nucleotide triphosphate hydrolases"/>
    <property type="match status" value="2"/>
</dbReference>
<evidence type="ECO:0000256" key="6">
    <source>
        <dbReference type="SAM" id="Phobius"/>
    </source>
</evidence>
<feature type="transmembrane region" description="Helical" evidence="6">
    <location>
        <begin position="263"/>
        <end position="284"/>
    </location>
</feature>
<feature type="transmembrane region" description="Helical" evidence="6">
    <location>
        <begin position="350"/>
        <end position="368"/>
    </location>
</feature>
<dbReference type="SUPFAM" id="SSF52540">
    <property type="entry name" value="P-loop containing nucleoside triphosphate hydrolases"/>
    <property type="match status" value="2"/>
</dbReference>
<dbReference type="PANTHER" id="PTHR24221:SF243">
    <property type="entry name" value="P-GLYCOPROTEIN RELATED"/>
    <property type="match status" value="1"/>
</dbReference>
<evidence type="ECO:0000256" key="1">
    <source>
        <dbReference type="ARBA" id="ARBA00004141"/>
    </source>
</evidence>
<comment type="subcellular location">
    <subcellularLocation>
        <location evidence="1">Membrane</location>
        <topology evidence="1">Multi-pass membrane protein</topology>
    </subcellularLocation>
</comment>
<sequence length="578" mass="64662">SALNNASRGRSTIVIAHRLSTIRDADKIVYFEKGQIAEQGTHEQLVALRGRYYELVKAQQFIPEAEEVEEEDIDLNDDPPAGYQMSRQSTLTETKRSGYDAFVRGQSINDSFGRQSYNAEADAANEAHALEVQKVMEESYNAEADAANEAHALEVQKVMEETLHGCDHLLLRWFWRYSVFFAIVSENLAMRFRVQSFRNLLFQDASYFDNPAHTPGKLITRLATDAPNIKAVIDGRALQVIYALTAIIACIVIGFVHSWQVALLGLGMLIILAASMIMLAQTIMTKNIELIKNDEAGRLAIETIENVRTIQLLTRTSHFYTRYESASKHQKRSELTKGIFEGINFTISQSFTYIMVCVCYALGIHIIYKGDKTSDDVFICIIAMLLGSVAVMNSSAYFPEFVKARTAAGLLFSMIYRKPKTGNAELGEKAEIRGNIMFEDVKFSYPQRPRQPVMRGLQFSAQRGQTVALVGPSGSGKSTIISMLERFYDTNGGHVRFDGKDIKTLSLNHLRTQMALVGQEPRLFAGTIKQNICFGLGEVTMEKIDQALELANAKRFMANLPAGLDTEVKYSNQSSLKR</sequence>
<organism evidence="8 9">
    <name type="scientific">Strongylus vulgaris</name>
    <name type="common">Blood worm</name>
    <dbReference type="NCBI Taxonomy" id="40348"/>
    <lineage>
        <taxon>Eukaryota</taxon>
        <taxon>Metazoa</taxon>
        <taxon>Ecdysozoa</taxon>
        <taxon>Nematoda</taxon>
        <taxon>Chromadorea</taxon>
        <taxon>Rhabditida</taxon>
        <taxon>Rhabditina</taxon>
        <taxon>Rhabditomorpha</taxon>
        <taxon>Strongyloidea</taxon>
        <taxon>Strongylidae</taxon>
        <taxon>Strongylus</taxon>
    </lineage>
</organism>
<keyword evidence="4 6" id="KW-0472">Membrane</keyword>
<dbReference type="SUPFAM" id="SSF90123">
    <property type="entry name" value="ABC transporter transmembrane region"/>
    <property type="match status" value="1"/>
</dbReference>
<dbReference type="Gene3D" id="1.20.1560.10">
    <property type="entry name" value="ABC transporter type 1, transmembrane domain"/>
    <property type="match status" value="1"/>
</dbReference>
<dbReference type="InterPro" id="IPR027417">
    <property type="entry name" value="P-loop_NTPase"/>
</dbReference>
<keyword evidence="9" id="KW-1185">Reference proteome</keyword>
<keyword evidence="2 6" id="KW-0812">Transmembrane</keyword>
<dbReference type="GO" id="GO:0005524">
    <property type="term" value="F:ATP binding"/>
    <property type="evidence" value="ECO:0007669"/>
    <property type="project" value="InterPro"/>
</dbReference>
<dbReference type="OrthoDB" id="6500128at2759"/>
<evidence type="ECO:0000259" key="7">
    <source>
        <dbReference type="PROSITE" id="PS50929"/>
    </source>
</evidence>
<keyword evidence="3 6" id="KW-1133">Transmembrane helix</keyword>
<evidence type="ECO:0000256" key="2">
    <source>
        <dbReference type="ARBA" id="ARBA00022692"/>
    </source>
</evidence>
<dbReference type="Pfam" id="PF00005">
    <property type="entry name" value="ABC_tran"/>
    <property type="match status" value="1"/>
</dbReference>
<dbReference type="Proteomes" id="UP000270094">
    <property type="component" value="Unassembled WGS sequence"/>
</dbReference>
<dbReference type="EMBL" id="UYYB01107330">
    <property type="protein sequence ID" value="VDM80090.1"/>
    <property type="molecule type" value="Genomic_DNA"/>
</dbReference>
<dbReference type="Pfam" id="PF00664">
    <property type="entry name" value="ABC_membrane"/>
    <property type="match status" value="1"/>
</dbReference>
<dbReference type="InterPro" id="IPR003439">
    <property type="entry name" value="ABC_transporter-like_ATP-bd"/>
</dbReference>
<dbReference type="CDD" id="cd18578">
    <property type="entry name" value="ABC_6TM_Pgp_ABCB1_D2_like"/>
    <property type="match status" value="1"/>
</dbReference>
<feature type="region of interest" description="Disordered" evidence="5">
    <location>
        <begin position="67"/>
        <end position="89"/>
    </location>
</feature>
<evidence type="ECO:0000313" key="9">
    <source>
        <dbReference type="Proteomes" id="UP000270094"/>
    </source>
</evidence>
<gene>
    <name evidence="8" type="ORF">SVUK_LOCUS15088</name>
</gene>
<dbReference type="AlphaFoldDB" id="A0A3P7J3Q6"/>
<dbReference type="GO" id="GO:0016887">
    <property type="term" value="F:ATP hydrolysis activity"/>
    <property type="evidence" value="ECO:0007669"/>
    <property type="project" value="InterPro"/>
</dbReference>
<dbReference type="InterPro" id="IPR036640">
    <property type="entry name" value="ABC1_TM_sf"/>
</dbReference>
<dbReference type="GO" id="GO:0016020">
    <property type="term" value="C:membrane"/>
    <property type="evidence" value="ECO:0007669"/>
    <property type="project" value="UniProtKB-SubCell"/>
</dbReference>
<dbReference type="GO" id="GO:0140359">
    <property type="term" value="F:ABC-type transporter activity"/>
    <property type="evidence" value="ECO:0007669"/>
    <property type="project" value="InterPro"/>
</dbReference>
<accession>A0A3P7J3Q6</accession>
<dbReference type="InterPro" id="IPR039421">
    <property type="entry name" value="Type_1_exporter"/>
</dbReference>
<protein>
    <recommendedName>
        <fullName evidence="7">ABC transmembrane type-1 domain-containing protein</fullName>
    </recommendedName>
</protein>
<name>A0A3P7J3Q6_STRVU</name>
<evidence type="ECO:0000256" key="5">
    <source>
        <dbReference type="SAM" id="MobiDB-lite"/>
    </source>
</evidence>
<dbReference type="InterPro" id="IPR011527">
    <property type="entry name" value="ABC1_TM_dom"/>
</dbReference>
<proteinExistence type="predicted"/>
<feature type="transmembrane region" description="Helical" evidence="6">
    <location>
        <begin position="377"/>
        <end position="398"/>
    </location>
</feature>
<feature type="domain" description="ABC transmembrane type-1" evidence="7">
    <location>
        <begin position="177"/>
        <end position="403"/>
    </location>
</feature>
<evidence type="ECO:0000313" key="8">
    <source>
        <dbReference type="EMBL" id="VDM80090.1"/>
    </source>
</evidence>
<evidence type="ECO:0000256" key="4">
    <source>
        <dbReference type="ARBA" id="ARBA00023136"/>
    </source>
</evidence>
<dbReference type="PANTHER" id="PTHR24221">
    <property type="entry name" value="ATP-BINDING CASSETTE SUB-FAMILY B"/>
    <property type="match status" value="1"/>
</dbReference>
<evidence type="ECO:0000256" key="3">
    <source>
        <dbReference type="ARBA" id="ARBA00022989"/>
    </source>
</evidence>
<dbReference type="FunFam" id="1.20.1560.10:FF:000087">
    <property type="entry name" value="p-GlycoProtein related"/>
    <property type="match status" value="1"/>
</dbReference>
<feature type="non-terminal residue" evidence="8">
    <location>
        <position position="1"/>
    </location>
</feature>
<feature type="compositionally biased region" description="Acidic residues" evidence="5">
    <location>
        <begin position="67"/>
        <end position="77"/>
    </location>
</feature>
<dbReference type="PROSITE" id="PS50929">
    <property type="entry name" value="ABC_TM1F"/>
    <property type="match status" value="1"/>
</dbReference>
<feature type="transmembrane region" description="Helical" evidence="6">
    <location>
        <begin position="237"/>
        <end position="256"/>
    </location>
</feature>
<reference evidence="8 9" key="1">
    <citation type="submission" date="2018-11" db="EMBL/GenBank/DDBJ databases">
        <authorList>
            <consortium name="Pathogen Informatics"/>
        </authorList>
    </citation>
    <scope>NUCLEOTIDE SEQUENCE [LARGE SCALE GENOMIC DNA]</scope>
</reference>